<protein>
    <recommendedName>
        <fullName evidence="3">PGG domain-containing protein</fullName>
    </recommendedName>
</protein>
<feature type="transmembrane region" description="Helical" evidence="2">
    <location>
        <begin position="196"/>
        <end position="215"/>
    </location>
</feature>
<reference evidence="4" key="2">
    <citation type="submission" date="2019-07" db="EMBL/GenBank/DDBJ databases">
        <authorList>
            <person name="Yang Y."/>
            <person name="Bocs S."/>
            <person name="Baudouin L."/>
        </authorList>
    </citation>
    <scope>NUCLEOTIDE SEQUENCE</scope>
    <source>
        <tissue evidence="4">Spear leaf of Hainan Tall coconut</tissue>
    </source>
</reference>
<feature type="transmembrane region" description="Helical" evidence="2">
    <location>
        <begin position="221"/>
        <end position="244"/>
    </location>
</feature>
<evidence type="ECO:0000256" key="1">
    <source>
        <dbReference type="SAM" id="MobiDB-lite"/>
    </source>
</evidence>
<dbReference type="Proteomes" id="UP000797356">
    <property type="component" value="Chromosome 1"/>
</dbReference>
<keyword evidence="2" id="KW-0472">Membrane</keyword>
<organism evidence="4 5">
    <name type="scientific">Cocos nucifera</name>
    <name type="common">Coconut palm</name>
    <dbReference type="NCBI Taxonomy" id="13894"/>
    <lineage>
        <taxon>Eukaryota</taxon>
        <taxon>Viridiplantae</taxon>
        <taxon>Streptophyta</taxon>
        <taxon>Embryophyta</taxon>
        <taxon>Tracheophyta</taxon>
        <taxon>Spermatophyta</taxon>
        <taxon>Magnoliopsida</taxon>
        <taxon>Liliopsida</taxon>
        <taxon>Arecaceae</taxon>
        <taxon>Arecoideae</taxon>
        <taxon>Cocoseae</taxon>
        <taxon>Attaleinae</taxon>
        <taxon>Cocos</taxon>
    </lineage>
</organism>
<feature type="compositionally biased region" description="Basic and acidic residues" evidence="1">
    <location>
        <begin position="1"/>
        <end position="10"/>
    </location>
</feature>
<comment type="caution">
    <text evidence="4">The sequence shown here is derived from an EMBL/GenBank/DDBJ whole genome shotgun (WGS) entry which is preliminary data.</text>
</comment>
<reference evidence="4" key="1">
    <citation type="journal article" date="2017" name="Gigascience">
        <title>The genome draft of coconut (Cocos nucifera).</title>
        <authorList>
            <person name="Xiao Y."/>
            <person name="Xu P."/>
            <person name="Fan H."/>
            <person name="Baudouin L."/>
            <person name="Xia W."/>
            <person name="Bocs S."/>
            <person name="Xu J."/>
            <person name="Li Q."/>
            <person name="Guo A."/>
            <person name="Zhou L."/>
            <person name="Li J."/>
            <person name="Wu Y."/>
            <person name="Ma Z."/>
            <person name="Armero A."/>
            <person name="Issali A.E."/>
            <person name="Liu N."/>
            <person name="Peng M."/>
            <person name="Yang Y."/>
        </authorList>
    </citation>
    <scope>NUCLEOTIDE SEQUENCE</scope>
    <source>
        <tissue evidence="4">Spear leaf of Hainan Tall coconut</tissue>
    </source>
</reference>
<dbReference type="PANTHER" id="PTHR24177:SF432">
    <property type="entry name" value="OS06G0286146 PROTEIN"/>
    <property type="match status" value="1"/>
</dbReference>
<dbReference type="GO" id="GO:0016020">
    <property type="term" value="C:membrane"/>
    <property type="evidence" value="ECO:0007669"/>
    <property type="project" value="TreeGrafter"/>
</dbReference>
<dbReference type="Pfam" id="PF13962">
    <property type="entry name" value="PGG"/>
    <property type="match status" value="1"/>
</dbReference>
<feature type="region of interest" description="Disordered" evidence="1">
    <location>
        <begin position="1"/>
        <end position="57"/>
    </location>
</feature>
<proteinExistence type="predicted"/>
<keyword evidence="5" id="KW-1185">Reference proteome</keyword>
<feature type="compositionally biased region" description="Pro residues" evidence="1">
    <location>
        <begin position="29"/>
        <end position="45"/>
    </location>
</feature>
<evidence type="ECO:0000256" key="2">
    <source>
        <dbReference type="SAM" id="Phobius"/>
    </source>
</evidence>
<sequence>MVPPPTERRKPMTPLPVTPALHENSVILLPPPPSSSSSSSPPPDLPLMADDQSAAATEIHSQMLPCPLSTARGNTVVTVEEEEEDEEEKRAKEELRLKEEWVKQMRGWLMILATLAASVTYTAGLNPPGGFWQDDSAPSPNGSIKAHIAGNPVLADKSPIQYLFFFTCNAIAFASSIAIIVLLLNQSIFHAEVRLALLKVFVVGGMCTIMVAFTAGSTRNLIGVICADILVLGSFFFFILCVWLKKSPTRRPLSSQERDVELGAMGEQISPDH</sequence>
<dbReference type="OrthoDB" id="785966at2759"/>
<name>A0A8K0HWI3_COCNU</name>
<evidence type="ECO:0000313" key="4">
    <source>
        <dbReference type="EMBL" id="KAG1327439.1"/>
    </source>
</evidence>
<feature type="domain" description="PGG" evidence="3">
    <location>
        <begin position="99"/>
        <end position="219"/>
    </location>
</feature>
<keyword evidence="2" id="KW-0812">Transmembrane</keyword>
<evidence type="ECO:0000313" key="5">
    <source>
        <dbReference type="Proteomes" id="UP000797356"/>
    </source>
</evidence>
<dbReference type="AlphaFoldDB" id="A0A8K0HWI3"/>
<gene>
    <name evidence="4" type="ORF">COCNU_01G013730</name>
</gene>
<dbReference type="PANTHER" id="PTHR24177">
    <property type="entry name" value="CASKIN"/>
    <property type="match status" value="1"/>
</dbReference>
<dbReference type="EMBL" id="CM017872">
    <property type="protein sequence ID" value="KAG1327439.1"/>
    <property type="molecule type" value="Genomic_DNA"/>
</dbReference>
<evidence type="ECO:0000259" key="3">
    <source>
        <dbReference type="Pfam" id="PF13962"/>
    </source>
</evidence>
<feature type="transmembrane region" description="Helical" evidence="2">
    <location>
        <begin position="162"/>
        <end position="184"/>
    </location>
</feature>
<keyword evidence="2" id="KW-1133">Transmembrane helix</keyword>
<dbReference type="InterPro" id="IPR026961">
    <property type="entry name" value="PGG_dom"/>
</dbReference>
<feature type="transmembrane region" description="Helical" evidence="2">
    <location>
        <begin position="105"/>
        <end position="124"/>
    </location>
</feature>
<accession>A0A8K0HWI3</accession>